<evidence type="ECO:0000313" key="5">
    <source>
        <dbReference type="Proteomes" id="UP000006322"/>
    </source>
</evidence>
<dbReference type="EMBL" id="BAER01000144">
    <property type="protein sequence ID" value="GAC35609.1"/>
    <property type="molecule type" value="Genomic_DNA"/>
</dbReference>
<keyword evidence="2" id="KW-0831">Ubiquinone biosynthesis</keyword>
<gene>
    <name evidence="4" type="primary">ubiC</name>
    <name evidence="4" type="ORF">GPLA_4735</name>
</gene>
<dbReference type="GO" id="GO:0008813">
    <property type="term" value="F:chorismate lyase activity"/>
    <property type="evidence" value="ECO:0007669"/>
    <property type="project" value="UniProtKB-EC"/>
</dbReference>
<organism evidence="4 5">
    <name type="scientific">Paraglaciecola polaris LMG 21857</name>
    <dbReference type="NCBI Taxonomy" id="1129793"/>
    <lineage>
        <taxon>Bacteria</taxon>
        <taxon>Pseudomonadati</taxon>
        <taxon>Pseudomonadota</taxon>
        <taxon>Gammaproteobacteria</taxon>
        <taxon>Alteromonadales</taxon>
        <taxon>Alteromonadaceae</taxon>
        <taxon>Paraglaciecola</taxon>
    </lineage>
</organism>
<protein>
    <submittedName>
        <fullName evidence="4">Chorismate--pyruvate lyase</fullName>
        <ecNumber evidence="4">4.1.3.40</ecNumber>
    </submittedName>
</protein>
<dbReference type="GO" id="GO:0006744">
    <property type="term" value="P:ubiquinone biosynthetic process"/>
    <property type="evidence" value="ECO:0007669"/>
    <property type="project" value="UniProtKB-KW"/>
</dbReference>
<keyword evidence="5" id="KW-1185">Reference proteome</keyword>
<accession>K6YSA4</accession>
<reference evidence="5" key="1">
    <citation type="journal article" date="2014" name="Environ. Microbiol.">
        <title>Comparative genomics of the marine bacterial genus Glaciecola reveals the high degree of genomic diversity and genomic characteristic for cold adaptation.</title>
        <authorList>
            <person name="Qin Q.L."/>
            <person name="Xie B.B."/>
            <person name="Yu Y."/>
            <person name="Shu Y.L."/>
            <person name="Rong J.C."/>
            <person name="Zhang Y.J."/>
            <person name="Zhao D.L."/>
            <person name="Chen X.L."/>
            <person name="Zhang X.Y."/>
            <person name="Chen B."/>
            <person name="Zhou B.C."/>
            <person name="Zhang Y.Z."/>
        </authorList>
    </citation>
    <scope>NUCLEOTIDE SEQUENCE [LARGE SCALE GENOMIC DNA]</scope>
    <source>
        <strain evidence="5">LMG 21857</strain>
    </source>
</reference>
<dbReference type="STRING" id="1129793.GPLA_4735"/>
<comment type="caution">
    <text evidence="4">The sequence shown here is derived from an EMBL/GenBank/DDBJ whole genome shotgun (WGS) entry which is preliminary data.</text>
</comment>
<dbReference type="Gene3D" id="3.40.1410.10">
    <property type="entry name" value="Chorismate lyase-like"/>
    <property type="match status" value="1"/>
</dbReference>
<dbReference type="AlphaFoldDB" id="K6YSA4"/>
<keyword evidence="1" id="KW-0963">Cytoplasm</keyword>
<dbReference type="PANTHER" id="PTHR38683:SF1">
    <property type="entry name" value="CHORISMATE PYRUVATE-LYASE"/>
    <property type="match status" value="1"/>
</dbReference>
<name>K6YSA4_9ALTE</name>
<evidence type="ECO:0000313" key="4">
    <source>
        <dbReference type="EMBL" id="GAC35609.1"/>
    </source>
</evidence>
<dbReference type="Proteomes" id="UP000006322">
    <property type="component" value="Unassembled WGS sequence"/>
</dbReference>
<keyword evidence="4" id="KW-0670">Pyruvate</keyword>
<dbReference type="PANTHER" id="PTHR38683">
    <property type="entry name" value="CHORISMATE PYRUVATE-LYASE"/>
    <property type="match status" value="1"/>
</dbReference>
<dbReference type="SUPFAM" id="SSF64288">
    <property type="entry name" value="Chorismate lyase-like"/>
    <property type="match status" value="1"/>
</dbReference>
<dbReference type="InterPro" id="IPR028978">
    <property type="entry name" value="Chorismate_lyase_/UTRA_dom_sf"/>
</dbReference>
<proteinExistence type="predicted"/>
<evidence type="ECO:0000256" key="2">
    <source>
        <dbReference type="ARBA" id="ARBA00022688"/>
    </source>
</evidence>
<dbReference type="EC" id="4.1.3.40" evidence="4"/>
<evidence type="ECO:0000256" key="1">
    <source>
        <dbReference type="ARBA" id="ARBA00022490"/>
    </source>
</evidence>
<keyword evidence="3 4" id="KW-0456">Lyase</keyword>
<dbReference type="InterPro" id="IPR007440">
    <property type="entry name" value="Chorismate--pyruvate_lyase"/>
</dbReference>
<dbReference type="Pfam" id="PF04345">
    <property type="entry name" value="Chor_lyase"/>
    <property type="match status" value="1"/>
</dbReference>
<sequence>MATLEEYKQLKVQSAQQRVQNWQVREVILHGNNQPWVLARSVIPQALCEKDFLDLGNKPLGHLIFNDNRFSREPFQLLCMQPTSQFLHAYGLPHMATIWGRRSVFRFQQHAMMVAELFLPQAPAYRENDVEQ</sequence>
<dbReference type="GO" id="GO:0005829">
    <property type="term" value="C:cytosol"/>
    <property type="evidence" value="ECO:0007669"/>
    <property type="project" value="TreeGrafter"/>
</dbReference>
<evidence type="ECO:0000256" key="3">
    <source>
        <dbReference type="ARBA" id="ARBA00023239"/>
    </source>
</evidence>